<proteinExistence type="predicted"/>
<accession>A0AAX4NYQ9</accession>
<dbReference type="Proteomes" id="UP001472866">
    <property type="component" value="Chromosome 01"/>
</dbReference>
<evidence type="ECO:0000256" key="1">
    <source>
        <dbReference type="ARBA" id="ARBA00004141"/>
    </source>
</evidence>
<dbReference type="InterPro" id="IPR052263">
    <property type="entry name" value="GPI_Anchor_Biosynth"/>
</dbReference>
<evidence type="ECO:0000313" key="8">
    <source>
        <dbReference type="Proteomes" id="UP001472866"/>
    </source>
</evidence>
<feature type="domain" description="PIG-P" evidence="6">
    <location>
        <begin position="47"/>
        <end position="158"/>
    </location>
</feature>
<keyword evidence="4 5" id="KW-0472">Membrane</keyword>
<dbReference type="GO" id="GO:0006506">
    <property type="term" value="P:GPI anchor biosynthetic process"/>
    <property type="evidence" value="ECO:0007669"/>
    <property type="project" value="TreeGrafter"/>
</dbReference>
<evidence type="ECO:0000259" key="6">
    <source>
        <dbReference type="Pfam" id="PF08510"/>
    </source>
</evidence>
<keyword evidence="3 5" id="KW-1133">Transmembrane helix</keyword>
<sequence length="180" mass="20520">MEALRARGRRLRALIRRRRREERDRRDGKNERSARPDSRAKAVHVGEIYGFVGAITTSVFAAVYFFWAYTPERVLHALGIHYYPSKYWALTLPVWLSALAVSAFFAYEAYNLAASPPLHSVLQVRDEHSRFRADLTAEQRKMPVLYDIPLAEVNERIFGNGGGDGGGGAGKRRRWRITVS</sequence>
<gene>
    <name evidence="7" type="ORF">HKI87_01g01760</name>
</gene>
<dbReference type="Pfam" id="PF08510">
    <property type="entry name" value="PIG-P"/>
    <property type="match status" value="1"/>
</dbReference>
<feature type="transmembrane region" description="Helical" evidence="5">
    <location>
        <begin position="87"/>
        <end position="107"/>
    </location>
</feature>
<protein>
    <submittedName>
        <fullName evidence="7">Subunit P of phosphatidylinositol N-acetylglucosaminyltransferase</fullName>
    </submittedName>
</protein>
<keyword evidence="7" id="KW-0808">Transferase</keyword>
<keyword evidence="2 5" id="KW-0812">Transmembrane</keyword>
<dbReference type="PANTHER" id="PTHR46346">
    <property type="entry name" value="PHOSPHATIDYLINOSITOL N-ACETYLGLUCOSAMINYLTRANSFERASE SUBUNIT P"/>
    <property type="match status" value="1"/>
</dbReference>
<evidence type="ECO:0000256" key="3">
    <source>
        <dbReference type="ARBA" id="ARBA00022989"/>
    </source>
</evidence>
<keyword evidence="7" id="KW-0328">Glycosyltransferase</keyword>
<dbReference type="GO" id="GO:0016757">
    <property type="term" value="F:glycosyltransferase activity"/>
    <property type="evidence" value="ECO:0007669"/>
    <property type="project" value="UniProtKB-KW"/>
</dbReference>
<keyword evidence="8" id="KW-1185">Reference proteome</keyword>
<dbReference type="AlphaFoldDB" id="A0AAX4NYQ9"/>
<reference evidence="7 8" key="1">
    <citation type="submission" date="2024-03" db="EMBL/GenBank/DDBJ databases">
        <title>Complete genome sequence of the green alga Chloropicon roscoffensis RCC1871.</title>
        <authorList>
            <person name="Lemieux C."/>
            <person name="Pombert J.-F."/>
            <person name="Otis C."/>
            <person name="Turmel M."/>
        </authorList>
    </citation>
    <scope>NUCLEOTIDE SEQUENCE [LARGE SCALE GENOMIC DNA]</scope>
    <source>
        <strain evidence="7 8">RCC1871</strain>
    </source>
</reference>
<evidence type="ECO:0000313" key="7">
    <source>
        <dbReference type="EMBL" id="WZN58652.1"/>
    </source>
</evidence>
<feature type="transmembrane region" description="Helical" evidence="5">
    <location>
        <begin position="48"/>
        <end position="67"/>
    </location>
</feature>
<organism evidence="7 8">
    <name type="scientific">Chloropicon roscoffensis</name>
    <dbReference type="NCBI Taxonomy" id="1461544"/>
    <lineage>
        <taxon>Eukaryota</taxon>
        <taxon>Viridiplantae</taxon>
        <taxon>Chlorophyta</taxon>
        <taxon>Chloropicophyceae</taxon>
        <taxon>Chloropicales</taxon>
        <taxon>Chloropicaceae</taxon>
        <taxon>Chloropicon</taxon>
    </lineage>
</organism>
<dbReference type="PANTHER" id="PTHR46346:SF1">
    <property type="entry name" value="PHOSPHATIDYLINOSITOL N-ACETYLGLUCOSAMINYLTRANSFERASE SUBUNIT P"/>
    <property type="match status" value="1"/>
</dbReference>
<evidence type="ECO:0000256" key="4">
    <source>
        <dbReference type="ARBA" id="ARBA00023136"/>
    </source>
</evidence>
<evidence type="ECO:0000256" key="2">
    <source>
        <dbReference type="ARBA" id="ARBA00022692"/>
    </source>
</evidence>
<name>A0AAX4NYQ9_9CHLO</name>
<comment type="subcellular location">
    <subcellularLocation>
        <location evidence="1">Membrane</location>
        <topology evidence="1">Multi-pass membrane protein</topology>
    </subcellularLocation>
</comment>
<evidence type="ECO:0000256" key="5">
    <source>
        <dbReference type="SAM" id="Phobius"/>
    </source>
</evidence>
<dbReference type="InterPro" id="IPR013717">
    <property type="entry name" value="PIG-P"/>
</dbReference>
<dbReference type="GO" id="GO:0016020">
    <property type="term" value="C:membrane"/>
    <property type="evidence" value="ECO:0007669"/>
    <property type="project" value="UniProtKB-SubCell"/>
</dbReference>
<dbReference type="EMBL" id="CP151501">
    <property type="protein sequence ID" value="WZN58652.1"/>
    <property type="molecule type" value="Genomic_DNA"/>
</dbReference>
<dbReference type="GO" id="GO:0005783">
    <property type="term" value="C:endoplasmic reticulum"/>
    <property type="evidence" value="ECO:0007669"/>
    <property type="project" value="TreeGrafter"/>
</dbReference>